<dbReference type="AlphaFoldDB" id="A0A2T0REY0"/>
<name>A0A2T0REY0_9BACT</name>
<organism evidence="1 2">
    <name type="scientific">Spirosoma oryzae</name>
    <dbReference type="NCBI Taxonomy" id="1469603"/>
    <lineage>
        <taxon>Bacteria</taxon>
        <taxon>Pseudomonadati</taxon>
        <taxon>Bacteroidota</taxon>
        <taxon>Cytophagia</taxon>
        <taxon>Cytophagales</taxon>
        <taxon>Cytophagaceae</taxon>
        <taxon>Spirosoma</taxon>
    </lineage>
</organism>
<protein>
    <submittedName>
        <fullName evidence="1">Uncharacterized protein</fullName>
    </submittedName>
</protein>
<sequence length="120" mass="13532">MKNQFLLPIAVLSFLVGGCKKEAVDPRDRYIGRFNVVGNTSSYQLESSVKPSCSSANDVLIITKGTSQKELVLSFSKNRLTATVSENGFFMPPQAQEATATNGTKFYYNYWFRHLRRDHT</sequence>
<reference evidence="1 2" key="1">
    <citation type="submission" date="2018-03" db="EMBL/GenBank/DDBJ databases">
        <title>Genomic Encyclopedia of Archaeal and Bacterial Type Strains, Phase II (KMG-II): from individual species to whole genera.</title>
        <authorList>
            <person name="Goeker M."/>
        </authorList>
    </citation>
    <scope>NUCLEOTIDE SEQUENCE [LARGE SCALE GENOMIC DNA]</scope>
    <source>
        <strain evidence="1 2">DSM 28354</strain>
    </source>
</reference>
<gene>
    <name evidence="1" type="ORF">CLV58_1673</name>
</gene>
<accession>A0A2T0REY0</accession>
<dbReference type="PROSITE" id="PS51257">
    <property type="entry name" value="PROKAR_LIPOPROTEIN"/>
    <property type="match status" value="1"/>
</dbReference>
<dbReference type="Proteomes" id="UP000238375">
    <property type="component" value="Unassembled WGS sequence"/>
</dbReference>
<evidence type="ECO:0000313" key="2">
    <source>
        <dbReference type="Proteomes" id="UP000238375"/>
    </source>
</evidence>
<proteinExistence type="predicted"/>
<dbReference type="EMBL" id="PVTE01000067">
    <property type="protein sequence ID" value="PRY19756.1"/>
    <property type="molecule type" value="Genomic_DNA"/>
</dbReference>
<dbReference type="RefSeq" id="WP_146141575.1">
    <property type="nucleotide sequence ID" value="NZ_PVTE01000067.1"/>
</dbReference>
<comment type="caution">
    <text evidence="1">The sequence shown here is derived from an EMBL/GenBank/DDBJ whole genome shotgun (WGS) entry which is preliminary data.</text>
</comment>
<evidence type="ECO:0000313" key="1">
    <source>
        <dbReference type="EMBL" id="PRY19756.1"/>
    </source>
</evidence>
<keyword evidence="2" id="KW-1185">Reference proteome</keyword>